<dbReference type="AlphaFoldDB" id="L7JX93"/>
<dbReference type="HOGENOM" id="CLU_004199_2_0_1"/>
<reference evidence="1 2" key="1">
    <citation type="journal article" date="2012" name="PLoS Pathog.">
        <title>The genome of the obligate intracellular parasite Trachipleistophora hominis: new insights into microsporidian genome dynamics and reductive evolution.</title>
        <authorList>
            <person name="Heinz E."/>
            <person name="Williams T.A."/>
            <person name="Nakjang S."/>
            <person name="Noel C.J."/>
            <person name="Swan D.C."/>
            <person name="Goldberg A.V."/>
            <person name="Harris S.R."/>
            <person name="Weinmaier T."/>
            <person name="Markert S."/>
            <person name="Becher D."/>
            <person name="Bernhardt J."/>
            <person name="Dagan T."/>
            <person name="Hacker C."/>
            <person name="Lucocq J.M."/>
            <person name="Schweder T."/>
            <person name="Rattei T."/>
            <person name="Hall N."/>
            <person name="Hirt R.P."/>
            <person name="Embley T.M."/>
        </authorList>
    </citation>
    <scope>NUCLEOTIDE SEQUENCE [LARGE SCALE GENOMIC DNA]</scope>
</reference>
<dbReference type="VEuPathDB" id="MicrosporidiaDB:THOM_1096"/>
<name>L7JX93_TRAHO</name>
<sequence>MVTASSHEEEYKIPLYIDFADHLFFPIPMHYCTINYKMLQVESFDFSFVYSSTIGLTIDVDFTGFLHKKNDIAQNRPPVKLYSLIHLENIYKMLCHPFISPDYVKTVVLRFSFIKYNIDLSMLRGKHIHLHCSNCIFGEETRLSQNLLVLHDQNSLIDVNLEMPHGLKTLKLANTQIGQNKVLIINEDCRKIKITGTTGTIRYPSVVNLDNMEFRYISWVLKFYIQSSRYFDKLYIKNVTFNSSTELGRDIKEIQLVNIIATNDAVISIYKSCQIIVLENCVGKFDLSKMVTWGRFEFKNNTSTFRLVNQKEKNIYEISMKNIYYDKTLESNNLGGEIKAIETLSDGPLNIMMNMNREHVVYKNKQWYVDIAFLLYKEMISKQHLTKNTYFYHFSSHGSNKLVIENAKLKGTWSLAKNGFREVILIDVQIEQDRFFEIDTECTSVFLQRCTGRFIIPGISSDKNEGINLSDVENSILIYKVKENIYNYELSNIQLKGNIVFTLVIHTARLTNVGSNASVDLKFMKKCEKLYLKRCQNIGIMSSCSLKKLRIDNFSDDWIRFCTAMSVHEFELSSCYNSMSNFFVMDSVKILQLYYIRLAENASFTIDQDCWKIAIKNVSGQFNIFYILKQSNNSATLTLKNGSFVFDKQSQNSRNHLLLKNIILHHTTEIQDNIHDLSLISITLVTNAVLKVNKECENLLIETCQCAIDFSRCIHLKSLYLYDNQFIYYEEIYKNINWLILINVKIDASIQLGEHISRVDLENINVLWPYCLNIMQNCEMVRISGSKGKINAISLDSFNDAKFMKEGTGIMHRRDVNKYGTSIYLRRVKIKRNYKLSSNIECVIANNPVMRKKAKLIVGSMCRYIKLINYLGIIDLSEVKVLKKAVFINNLPVIEDNRMQKNISSGINLLFISSDKKIIMPEYIESIELKNVTIKRSYTLIVGTDSKNVSLIQCKGRFDLSMIVHLKKLKLVVESKLVEILFPNLDSVENLEISYDDNQEYFEFLLHNCTNTKKLVLHNFVCELHNYLERYKLDILDANEYLWCLNEQSIETNNSAYLTICKQPGMLFSSWKYSCKPMFDQTRYKTLRWLSIRFFRFSEECVMMLKKFILLETLLIVLSHAPLDIFLHLPPNLKKFTITLVSCCITPYDCVTPMKINDRKINFSNRMLAWLRIHLLLLLAESKFTCFPKKLEYLEIIPYHSVKRNLEIPSFCKLKVRKLVILQIDEIMKIKIEKIRPLDEYYSNLVDLLTYFVDFEQLEELSIYSNNQETKLNPSNYV</sequence>
<keyword evidence="2" id="KW-1185">Reference proteome</keyword>
<organism evidence="1 2">
    <name type="scientific">Trachipleistophora hominis</name>
    <name type="common">Microsporidian parasite</name>
    <dbReference type="NCBI Taxonomy" id="72359"/>
    <lineage>
        <taxon>Eukaryota</taxon>
        <taxon>Fungi</taxon>
        <taxon>Fungi incertae sedis</taxon>
        <taxon>Microsporidia</taxon>
        <taxon>Pleistophoridae</taxon>
        <taxon>Trachipleistophora</taxon>
    </lineage>
</organism>
<dbReference type="OrthoDB" id="1081807at2759"/>
<protein>
    <submittedName>
        <fullName evidence="1">Putative LRR containing protein</fullName>
    </submittedName>
</protein>
<dbReference type="Proteomes" id="UP000011185">
    <property type="component" value="Unassembled WGS sequence"/>
</dbReference>
<proteinExistence type="predicted"/>
<dbReference type="InParanoid" id="L7JX93"/>
<gene>
    <name evidence="1" type="ORF">THOM_1096</name>
</gene>
<evidence type="ECO:0000313" key="1">
    <source>
        <dbReference type="EMBL" id="ELQ75930.1"/>
    </source>
</evidence>
<evidence type="ECO:0000313" key="2">
    <source>
        <dbReference type="Proteomes" id="UP000011185"/>
    </source>
</evidence>
<accession>L7JX93</accession>
<dbReference type="EMBL" id="JH993901">
    <property type="protein sequence ID" value="ELQ75930.1"/>
    <property type="molecule type" value="Genomic_DNA"/>
</dbReference>